<evidence type="ECO:0000313" key="2">
    <source>
        <dbReference type="EMBL" id="KLO18871.1"/>
    </source>
</evidence>
<dbReference type="PANTHER" id="PTHR40465:SF1">
    <property type="entry name" value="DUF6534 DOMAIN-CONTAINING PROTEIN"/>
    <property type="match status" value="1"/>
</dbReference>
<reference evidence="2 3" key="1">
    <citation type="submission" date="2015-04" db="EMBL/GenBank/DDBJ databases">
        <title>Complete genome sequence of Schizopora paradoxa KUC8140, a cosmopolitan wood degrader in East Asia.</title>
        <authorList>
            <consortium name="DOE Joint Genome Institute"/>
            <person name="Min B."/>
            <person name="Park H."/>
            <person name="Jang Y."/>
            <person name="Kim J.-J."/>
            <person name="Kim K.H."/>
            <person name="Pangilinan J."/>
            <person name="Lipzen A."/>
            <person name="Riley R."/>
            <person name="Grigoriev I.V."/>
            <person name="Spatafora J.W."/>
            <person name="Choi I.-G."/>
        </authorList>
    </citation>
    <scope>NUCLEOTIDE SEQUENCE [LARGE SCALE GENOMIC DNA]</scope>
    <source>
        <strain evidence="2 3">KUC8140</strain>
    </source>
</reference>
<sequence length="289" mass="32390">MPHRSMARAAASSSATTTGGHPSFSSFFTQILGGYYATAFVRGIEFGIICSQTWFIFRSVFRRKRENPAFRILVAWMTIVALIQTVLSIYRAYYMLIIHFADFTTVLKLTWAGKINFILDTLMIIPSQTFFLWRYWTMSKHNRRISMCLSILLAGCLSSTIAETQKVAGKNIAHSPNDPYFIPYIVFPAVLNASLSACLAWTYLKKQSESQEKRRFISSCQLPVIIWDACLPPTICQWALVISYLASGAMDFWPTVLHGAKGQLSAIAFLIALFVPLSISLYASGCEPG</sequence>
<dbReference type="OrthoDB" id="3155837at2759"/>
<dbReference type="AlphaFoldDB" id="A0A0H2SP32"/>
<accession>A0A0H2SP32</accession>
<dbReference type="Proteomes" id="UP000053477">
    <property type="component" value="Unassembled WGS sequence"/>
</dbReference>
<organism evidence="2 3">
    <name type="scientific">Schizopora paradoxa</name>
    <dbReference type="NCBI Taxonomy" id="27342"/>
    <lineage>
        <taxon>Eukaryota</taxon>
        <taxon>Fungi</taxon>
        <taxon>Dikarya</taxon>
        <taxon>Basidiomycota</taxon>
        <taxon>Agaricomycotina</taxon>
        <taxon>Agaricomycetes</taxon>
        <taxon>Hymenochaetales</taxon>
        <taxon>Schizoporaceae</taxon>
        <taxon>Schizopora</taxon>
    </lineage>
</organism>
<protein>
    <submittedName>
        <fullName evidence="2">Uncharacterized protein</fullName>
    </submittedName>
</protein>
<dbReference type="PANTHER" id="PTHR40465">
    <property type="entry name" value="CHROMOSOME 1, WHOLE GENOME SHOTGUN SEQUENCE"/>
    <property type="match status" value="1"/>
</dbReference>
<feature type="transmembrane region" description="Helical" evidence="1">
    <location>
        <begin position="113"/>
        <end position="133"/>
    </location>
</feature>
<feature type="transmembrane region" description="Helical" evidence="1">
    <location>
        <begin position="225"/>
        <end position="246"/>
    </location>
</feature>
<gene>
    <name evidence="2" type="ORF">SCHPADRAFT_104018</name>
</gene>
<feature type="transmembrane region" description="Helical" evidence="1">
    <location>
        <begin position="266"/>
        <end position="284"/>
    </location>
</feature>
<feature type="transmembrane region" description="Helical" evidence="1">
    <location>
        <begin position="145"/>
        <end position="162"/>
    </location>
</feature>
<feature type="transmembrane region" description="Helical" evidence="1">
    <location>
        <begin position="182"/>
        <end position="204"/>
    </location>
</feature>
<proteinExistence type="predicted"/>
<keyword evidence="1" id="KW-0472">Membrane</keyword>
<feature type="transmembrane region" description="Helical" evidence="1">
    <location>
        <begin position="35"/>
        <end position="57"/>
    </location>
</feature>
<evidence type="ECO:0000256" key="1">
    <source>
        <dbReference type="SAM" id="Phobius"/>
    </source>
</evidence>
<keyword evidence="1" id="KW-0812">Transmembrane</keyword>
<dbReference type="InParanoid" id="A0A0H2SP32"/>
<dbReference type="STRING" id="27342.A0A0H2SP32"/>
<feature type="transmembrane region" description="Helical" evidence="1">
    <location>
        <begin position="69"/>
        <end position="93"/>
    </location>
</feature>
<name>A0A0H2SP32_9AGAM</name>
<evidence type="ECO:0000313" key="3">
    <source>
        <dbReference type="Proteomes" id="UP000053477"/>
    </source>
</evidence>
<dbReference type="EMBL" id="KQ085891">
    <property type="protein sequence ID" value="KLO18871.1"/>
    <property type="molecule type" value="Genomic_DNA"/>
</dbReference>
<keyword evidence="3" id="KW-1185">Reference proteome</keyword>
<keyword evidence="1" id="KW-1133">Transmembrane helix</keyword>